<dbReference type="PANTHER" id="PTHR34982:SF1">
    <property type="entry name" value="FLAGELLAR ASSEMBLY PROTEIN FLIH"/>
    <property type="match status" value="1"/>
</dbReference>
<evidence type="ECO:0000256" key="2">
    <source>
        <dbReference type="ARBA" id="ARBA00006602"/>
    </source>
</evidence>
<dbReference type="GO" id="GO:0005829">
    <property type="term" value="C:cytosol"/>
    <property type="evidence" value="ECO:0007669"/>
    <property type="project" value="TreeGrafter"/>
</dbReference>
<keyword evidence="11" id="KW-0966">Cell projection</keyword>
<keyword evidence="5" id="KW-1005">Bacterial flagellum biogenesis</keyword>
<dbReference type="AlphaFoldDB" id="U7D9B8"/>
<feature type="domain" description="Flagellar assembly protein FliH/Type III secretion system HrpE" evidence="10">
    <location>
        <begin position="139"/>
        <end position="267"/>
    </location>
</feature>
<dbReference type="PANTHER" id="PTHR34982">
    <property type="entry name" value="YOP PROTEINS TRANSLOCATION PROTEIN L"/>
    <property type="match status" value="1"/>
</dbReference>
<feature type="coiled-coil region" evidence="8">
    <location>
        <begin position="74"/>
        <end position="108"/>
    </location>
</feature>
<keyword evidence="6" id="KW-0653">Protein transport</keyword>
<dbReference type="RefSeq" id="WP_022636810.1">
    <property type="nucleotide sequence ID" value="NZ_ASJR01000010.1"/>
</dbReference>
<keyword evidence="4" id="KW-0813">Transport</keyword>
<evidence type="ECO:0000256" key="9">
    <source>
        <dbReference type="SAM" id="MobiDB-lite"/>
    </source>
</evidence>
<protein>
    <recommendedName>
        <fullName evidence="3">Flagellar assembly protein FliH</fullName>
    </recommendedName>
</protein>
<evidence type="ECO:0000256" key="8">
    <source>
        <dbReference type="SAM" id="Coils"/>
    </source>
</evidence>
<gene>
    <name evidence="11" type="ORF">CALK_1346</name>
</gene>
<organism evidence="11 12">
    <name type="scientific">Chitinivibrio alkaliphilus ACht1</name>
    <dbReference type="NCBI Taxonomy" id="1313304"/>
    <lineage>
        <taxon>Bacteria</taxon>
        <taxon>Pseudomonadati</taxon>
        <taxon>Fibrobacterota</taxon>
        <taxon>Chitinivibrionia</taxon>
        <taxon>Chitinivibrionales</taxon>
        <taxon>Chitinivibrionaceae</taxon>
        <taxon>Chitinivibrio</taxon>
    </lineage>
</organism>
<name>U7D9B8_9BACT</name>
<evidence type="ECO:0000313" key="12">
    <source>
        <dbReference type="Proteomes" id="UP000017148"/>
    </source>
</evidence>
<dbReference type="InterPro" id="IPR018035">
    <property type="entry name" value="Flagellar_FliH/T3SS_HrpE"/>
</dbReference>
<evidence type="ECO:0000256" key="7">
    <source>
        <dbReference type="ARBA" id="ARBA00023225"/>
    </source>
</evidence>
<dbReference type="InterPro" id="IPR051472">
    <property type="entry name" value="T3SS_Stator/FliH"/>
</dbReference>
<evidence type="ECO:0000259" key="10">
    <source>
        <dbReference type="Pfam" id="PF02108"/>
    </source>
</evidence>
<keyword evidence="7" id="KW-1006">Bacterial flagellum protein export</keyword>
<dbReference type="eggNOG" id="COG1317">
    <property type="taxonomic scope" value="Bacteria"/>
</dbReference>
<reference evidence="11 12" key="1">
    <citation type="journal article" date="2013" name="Environ. Microbiol.">
        <title>Genome analysis of Chitinivibrio alkaliphilus gen. nov., sp. nov., a novel extremely haloalkaliphilic anaerobic chitinolytic bacterium from the candidate phylum Termite Group 3.</title>
        <authorList>
            <person name="Sorokin D.Y."/>
            <person name="Gumerov V.M."/>
            <person name="Rakitin A.L."/>
            <person name="Beletsky A.V."/>
            <person name="Damste J.S."/>
            <person name="Muyzer G."/>
            <person name="Mardanov A.V."/>
            <person name="Ravin N.V."/>
        </authorList>
    </citation>
    <scope>NUCLEOTIDE SEQUENCE [LARGE SCALE GENOMIC DNA]</scope>
    <source>
        <strain evidence="11 12">ACht1</strain>
    </source>
</reference>
<dbReference type="GO" id="GO:0015031">
    <property type="term" value="P:protein transport"/>
    <property type="evidence" value="ECO:0007669"/>
    <property type="project" value="UniProtKB-KW"/>
</dbReference>
<evidence type="ECO:0000256" key="3">
    <source>
        <dbReference type="ARBA" id="ARBA00016507"/>
    </source>
</evidence>
<feature type="compositionally biased region" description="Basic and acidic residues" evidence="9">
    <location>
        <begin position="58"/>
        <end position="71"/>
    </location>
</feature>
<dbReference type="Proteomes" id="UP000017148">
    <property type="component" value="Unassembled WGS sequence"/>
</dbReference>
<accession>U7D9B8</accession>
<dbReference type="SUPFAM" id="SSF160527">
    <property type="entry name" value="V-type ATPase subunit E-like"/>
    <property type="match status" value="1"/>
</dbReference>
<dbReference type="OrthoDB" id="9786263at2"/>
<sequence>MSDDRKETSRLIDELLQKKDPALVGMKKILKQKRAQRPETSYAPHVPEVFGEFQRDDDDYRISSDTSTDRDSLFDADEEEIIRQEQQILELQDQIEKLQHSVEQTRKVAYEEGVSAGRASAEEEFSHDLSERVGRINEEHAQHMAHALTEQMEDREKQLRSLQRDILNVATLMAEKIVEDSLVKTPDFVYTSIKKSLKYLSGNSRVEIKVSPQEYERVREKLDEFSQKSEYITSVVVSSSEKISPGGCLVETNTGVIDATIEGRLEKNLRSHRGDLS</sequence>
<dbReference type="GO" id="GO:0044781">
    <property type="term" value="P:bacterial-type flagellum organization"/>
    <property type="evidence" value="ECO:0007669"/>
    <property type="project" value="UniProtKB-KW"/>
</dbReference>
<keyword evidence="12" id="KW-1185">Reference proteome</keyword>
<dbReference type="Pfam" id="PF02108">
    <property type="entry name" value="FliH"/>
    <property type="match status" value="1"/>
</dbReference>
<evidence type="ECO:0000256" key="1">
    <source>
        <dbReference type="ARBA" id="ARBA00003041"/>
    </source>
</evidence>
<keyword evidence="8" id="KW-0175">Coiled coil</keyword>
<comment type="function">
    <text evidence="1">Needed for flagellar regrowth and assembly.</text>
</comment>
<dbReference type="STRING" id="1313304.CALK_1346"/>
<evidence type="ECO:0000256" key="5">
    <source>
        <dbReference type="ARBA" id="ARBA00022795"/>
    </source>
</evidence>
<feature type="region of interest" description="Disordered" evidence="9">
    <location>
        <begin position="33"/>
        <end position="71"/>
    </location>
</feature>
<dbReference type="Gene3D" id="3.30.2320.30">
    <property type="entry name" value="ATP synthase, E subunit, C-terminal"/>
    <property type="match status" value="1"/>
</dbReference>
<evidence type="ECO:0000313" key="11">
    <source>
        <dbReference type="EMBL" id="ERP31687.1"/>
    </source>
</evidence>
<proteinExistence type="inferred from homology"/>
<comment type="similarity">
    <text evidence="2">Belongs to the FliH family.</text>
</comment>
<comment type="caution">
    <text evidence="11">The sequence shown here is derived from an EMBL/GenBank/DDBJ whole genome shotgun (WGS) entry which is preliminary data.</text>
</comment>
<evidence type="ECO:0000256" key="6">
    <source>
        <dbReference type="ARBA" id="ARBA00022927"/>
    </source>
</evidence>
<dbReference type="EMBL" id="ASJR01000010">
    <property type="protein sequence ID" value="ERP31687.1"/>
    <property type="molecule type" value="Genomic_DNA"/>
</dbReference>
<dbReference type="InterPro" id="IPR038495">
    <property type="entry name" value="ATPase_E_C"/>
</dbReference>
<evidence type="ECO:0000256" key="4">
    <source>
        <dbReference type="ARBA" id="ARBA00022448"/>
    </source>
</evidence>
<keyword evidence="11" id="KW-0969">Cilium</keyword>
<keyword evidence="11" id="KW-0282">Flagellum</keyword>